<evidence type="ECO:0000313" key="17">
    <source>
        <dbReference type="Proteomes" id="UP000708148"/>
    </source>
</evidence>
<dbReference type="InterPro" id="IPR044231">
    <property type="entry name" value="SP1/SPL1"/>
</dbReference>
<keyword evidence="17" id="KW-1185">Reference proteome</keyword>
<keyword evidence="9" id="KW-0862">Zinc</keyword>
<keyword evidence="11 14" id="KW-0472">Membrane</keyword>
<dbReference type="GO" id="GO:0016567">
    <property type="term" value="P:protein ubiquitination"/>
    <property type="evidence" value="ECO:0007669"/>
    <property type="project" value="InterPro"/>
</dbReference>
<dbReference type="PROSITE" id="PS50089">
    <property type="entry name" value="ZF_RING_2"/>
    <property type="match status" value="1"/>
</dbReference>
<evidence type="ECO:0000256" key="12">
    <source>
        <dbReference type="PROSITE-ProRule" id="PRU00175"/>
    </source>
</evidence>
<comment type="caution">
    <text evidence="16">The sequence shown here is derived from an EMBL/GenBank/DDBJ whole genome shotgun (WGS) entry which is preliminary data.</text>
</comment>
<feature type="compositionally biased region" description="Basic and acidic residues" evidence="13">
    <location>
        <begin position="168"/>
        <end position="178"/>
    </location>
</feature>
<evidence type="ECO:0000256" key="10">
    <source>
        <dbReference type="ARBA" id="ARBA00022989"/>
    </source>
</evidence>
<evidence type="ECO:0000256" key="7">
    <source>
        <dbReference type="ARBA" id="ARBA00022771"/>
    </source>
</evidence>
<dbReference type="EMBL" id="CAJHUC010002688">
    <property type="protein sequence ID" value="CAD7704193.1"/>
    <property type="molecule type" value="Genomic_DNA"/>
</dbReference>
<keyword evidence="8" id="KW-0833">Ubl conjugation pathway</keyword>
<keyword evidence="6" id="KW-0479">Metal-binding</keyword>
<gene>
    <name evidence="16" type="ORF">OSTQU699_LOCUS9550</name>
</gene>
<name>A0A8S1JEA0_9CHLO</name>
<evidence type="ECO:0000256" key="1">
    <source>
        <dbReference type="ARBA" id="ARBA00000900"/>
    </source>
</evidence>
<evidence type="ECO:0000256" key="4">
    <source>
        <dbReference type="ARBA" id="ARBA00022679"/>
    </source>
</evidence>
<protein>
    <recommendedName>
        <fullName evidence="3">RING-type E3 ubiquitin transferase</fullName>
        <ecNumber evidence="3">2.3.2.27</ecNumber>
    </recommendedName>
</protein>
<evidence type="ECO:0000256" key="13">
    <source>
        <dbReference type="SAM" id="MobiDB-lite"/>
    </source>
</evidence>
<evidence type="ECO:0000259" key="15">
    <source>
        <dbReference type="PROSITE" id="PS50089"/>
    </source>
</evidence>
<dbReference type="SUPFAM" id="SSF57850">
    <property type="entry name" value="RING/U-box"/>
    <property type="match status" value="1"/>
</dbReference>
<evidence type="ECO:0000256" key="5">
    <source>
        <dbReference type="ARBA" id="ARBA00022692"/>
    </source>
</evidence>
<dbReference type="InterPro" id="IPR013083">
    <property type="entry name" value="Znf_RING/FYVE/PHD"/>
</dbReference>
<evidence type="ECO:0000256" key="8">
    <source>
        <dbReference type="ARBA" id="ARBA00022786"/>
    </source>
</evidence>
<evidence type="ECO:0000256" key="14">
    <source>
        <dbReference type="SAM" id="Phobius"/>
    </source>
</evidence>
<evidence type="ECO:0000313" key="16">
    <source>
        <dbReference type="EMBL" id="CAD7704193.1"/>
    </source>
</evidence>
<dbReference type="EC" id="2.3.2.27" evidence="3"/>
<comment type="subcellular location">
    <subcellularLocation>
        <location evidence="2">Membrane</location>
        <topology evidence="2">Multi-pass membrane protein</topology>
    </subcellularLocation>
</comment>
<organism evidence="16 17">
    <name type="scientific">Ostreobium quekettii</name>
    <dbReference type="NCBI Taxonomy" id="121088"/>
    <lineage>
        <taxon>Eukaryota</taxon>
        <taxon>Viridiplantae</taxon>
        <taxon>Chlorophyta</taxon>
        <taxon>core chlorophytes</taxon>
        <taxon>Ulvophyceae</taxon>
        <taxon>TCBD clade</taxon>
        <taxon>Bryopsidales</taxon>
        <taxon>Ostreobineae</taxon>
        <taxon>Ostreobiaceae</taxon>
        <taxon>Ostreobium</taxon>
    </lineage>
</organism>
<keyword evidence="5 14" id="KW-0812">Transmembrane</keyword>
<dbReference type="GO" id="GO:0008270">
    <property type="term" value="F:zinc ion binding"/>
    <property type="evidence" value="ECO:0007669"/>
    <property type="project" value="UniProtKB-KW"/>
</dbReference>
<dbReference type="PANTHER" id="PTHR47568">
    <property type="match status" value="1"/>
</dbReference>
<dbReference type="GO" id="GO:0061630">
    <property type="term" value="F:ubiquitin protein ligase activity"/>
    <property type="evidence" value="ECO:0007669"/>
    <property type="project" value="UniProtKB-EC"/>
</dbReference>
<accession>A0A8S1JEA0</accession>
<proteinExistence type="predicted"/>
<feature type="region of interest" description="Disordered" evidence="13">
    <location>
        <begin position="163"/>
        <end position="183"/>
    </location>
</feature>
<keyword evidence="4" id="KW-0808">Transferase</keyword>
<dbReference type="Pfam" id="PF13920">
    <property type="entry name" value="zf-C3HC4_3"/>
    <property type="match status" value="1"/>
</dbReference>
<feature type="domain" description="RING-type" evidence="15">
    <location>
        <begin position="191"/>
        <end position="226"/>
    </location>
</feature>
<keyword evidence="10 14" id="KW-1133">Transmembrane helix</keyword>
<reference evidence="16" key="1">
    <citation type="submission" date="2020-12" db="EMBL/GenBank/DDBJ databases">
        <authorList>
            <person name="Iha C."/>
        </authorList>
    </citation>
    <scope>NUCLEOTIDE SEQUENCE</scope>
</reference>
<evidence type="ECO:0000256" key="11">
    <source>
        <dbReference type="ARBA" id="ARBA00023136"/>
    </source>
</evidence>
<dbReference type="OrthoDB" id="66726at2759"/>
<sequence length="237" mass="26803">TDPGKTRLGIENCQQADLLRTAMLLSAQEYREGNRNLYSRILDRLTGYRPLGVKKSERVLAVGSLITIVGELTQSTEDGQRKFVVRRPQGGGPFYISSKTLAELHASLSRVASTCKWLAVGFGALGAFLIFRSVYKSFSTARRYNQMRKRIEEEERRRRNRRALAAARRGEEAGGEARGEEEDEDNDEGLCVVCREREAHFVFIPCGHLCCCEICSLSLNRCPMCRSRSHAHRVYHS</sequence>
<dbReference type="Pfam" id="PF12483">
    <property type="entry name" value="GIDE"/>
    <property type="match status" value="1"/>
</dbReference>
<dbReference type="InterPro" id="IPR001841">
    <property type="entry name" value="Znf_RING"/>
</dbReference>
<evidence type="ECO:0000256" key="3">
    <source>
        <dbReference type="ARBA" id="ARBA00012483"/>
    </source>
</evidence>
<dbReference type="Proteomes" id="UP000708148">
    <property type="component" value="Unassembled WGS sequence"/>
</dbReference>
<dbReference type="AlphaFoldDB" id="A0A8S1JEA0"/>
<dbReference type="GO" id="GO:0016020">
    <property type="term" value="C:membrane"/>
    <property type="evidence" value="ECO:0007669"/>
    <property type="project" value="UniProtKB-SubCell"/>
</dbReference>
<keyword evidence="7 12" id="KW-0863">Zinc-finger</keyword>
<evidence type="ECO:0000256" key="2">
    <source>
        <dbReference type="ARBA" id="ARBA00004141"/>
    </source>
</evidence>
<evidence type="ECO:0000256" key="9">
    <source>
        <dbReference type="ARBA" id="ARBA00022833"/>
    </source>
</evidence>
<comment type="catalytic activity">
    <reaction evidence="1">
        <text>S-ubiquitinyl-[E2 ubiquitin-conjugating enzyme]-L-cysteine + [acceptor protein]-L-lysine = [E2 ubiquitin-conjugating enzyme]-L-cysteine + N(6)-ubiquitinyl-[acceptor protein]-L-lysine.</text>
        <dbReference type="EC" id="2.3.2.27"/>
    </reaction>
</comment>
<dbReference type="Gene3D" id="3.30.40.10">
    <property type="entry name" value="Zinc/RING finger domain, C3HC4 (zinc finger)"/>
    <property type="match status" value="1"/>
</dbReference>
<dbReference type="InterPro" id="IPR022170">
    <property type="entry name" value="MUL1-like"/>
</dbReference>
<feature type="non-terminal residue" evidence="16">
    <location>
        <position position="1"/>
    </location>
</feature>
<dbReference type="PANTHER" id="PTHR47568:SF2">
    <property type="entry name" value="E3 UBIQUITIN-PROTEIN LIGASE SP1-RELATED"/>
    <property type="match status" value="1"/>
</dbReference>
<feature type="transmembrane region" description="Helical" evidence="14">
    <location>
        <begin position="117"/>
        <end position="135"/>
    </location>
</feature>
<evidence type="ECO:0000256" key="6">
    <source>
        <dbReference type="ARBA" id="ARBA00022723"/>
    </source>
</evidence>